<dbReference type="Proteomes" id="UP000019102">
    <property type="component" value="Unassembled WGS sequence"/>
</dbReference>
<dbReference type="Gene3D" id="2.70.70.10">
    <property type="entry name" value="Glucose Permease (Domain IIA)"/>
    <property type="match status" value="1"/>
</dbReference>
<dbReference type="Pfam" id="PF00358">
    <property type="entry name" value="PTS_EIIA_1"/>
    <property type="match status" value="1"/>
</dbReference>
<feature type="domain" description="PTS EIIA type-1" evidence="7">
    <location>
        <begin position="14"/>
        <end position="55"/>
    </location>
</feature>
<dbReference type="InterPro" id="IPR001127">
    <property type="entry name" value="PTS_EIIA_1_perm"/>
</dbReference>
<keyword evidence="9" id="KW-1185">Reference proteome</keyword>
<reference evidence="8 9" key="1">
    <citation type="journal article" date="2014" name="Genome Announc.">
        <title>Draft Genome Sequence of the Boron-Tolerant and Moderately Halotolerant Bacterium Gracilibacillus boraciitolerans JCM 21714T.</title>
        <authorList>
            <person name="Ahmed I."/>
            <person name="Oshima K."/>
            <person name="Suda W."/>
            <person name="Kitamura K."/>
            <person name="Iida T."/>
            <person name="Ohmori Y."/>
            <person name="Fujiwara T."/>
            <person name="Hattori M."/>
            <person name="Ohkuma M."/>
        </authorList>
    </citation>
    <scope>NUCLEOTIDE SEQUENCE [LARGE SCALE GENOMIC DNA]</scope>
    <source>
        <strain evidence="8 9">JCM 21714</strain>
    </source>
</reference>
<evidence type="ECO:0000256" key="3">
    <source>
        <dbReference type="ARBA" id="ARBA00022597"/>
    </source>
</evidence>
<keyword evidence="5" id="KW-0598">Phosphotransferase system</keyword>
<dbReference type="eggNOG" id="COG2190">
    <property type="taxonomic scope" value="Bacteria"/>
</dbReference>
<comment type="caution">
    <text evidence="8">The sequence shown here is derived from an EMBL/GenBank/DDBJ whole genome shotgun (WGS) entry which is preliminary data.</text>
</comment>
<dbReference type="STRING" id="1298598.JCM21714_900"/>
<dbReference type="SUPFAM" id="SSF51261">
    <property type="entry name" value="Duplicated hybrid motif"/>
    <property type="match status" value="1"/>
</dbReference>
<keyword evidence="3" id="KW-0762">Sugar transport</keyword>
<evidence type="ECO:0000256" key="4">
    <source>
        <dbReference type="ARBA" id="ARBA00022679"/>
    </source>
</evidence>
<sequence length="56" mass="6140">MLKNLFSKKEVNTDVVAPLTGKIIPLEQVPDQVFSQKMMGDGLAIEPTDKQVVSPN</sequence>
<dbReference type="InterPro" id="IPR011055">
    <property type="entry name" value="Dup_hybrid_motif"/>
</dbReference>
<protein>
    <submittedName>
        <fullName evidence="8">PTS system</fullName>
    </submittedName>
</protein>
<comment type="subcellular location">
    <subcellularLocation>
        <location evidence="1">Cytoplasm</location>
    </subcellularLocation>
</comment>
<keyword evidence="2" id="KW-0813">Transport</keyword>
<organism evidence="8 9">
    <name type="scientific">Gracilibacillus boraciitolerans JCM 21714</name>
    <dbReference type="NCBI Taxonomy" id="1298598"/>
    <lineage>
        <taxon>Bacteria</taxon>
        <taxon>Bacillati</taxon>
        <taxon>Bacillota</taxon>
        <taxon>Bacilli</taxon>
        <taxon>Bacillales</taxon>
        <taxon>Bacillaceae</taxon>
        <taxon>Gracilibacillus</taxon>
    </lineage>
</organism>
<accession>W4VGR3</accession>
<evidence type="ECO:0000313" key="8">
    <source>
        <dbReference type="EMBL" id="GAE91929.1"/>
    </source>
</evidence>
<name>W4VGR3_9BACI</name>
<dbReference type="AlphaFoldDB" id="W4VGR3"/>
<dbReference type="GO" id="GO:0005737">
    <property type="term" value="C:cytoplasm"/>
    <property type="evidence" value="ECO:0007669"/>
    <property type="project" value="UniProtKB-SubCell"/>
</dbReference>
<evidence type="ECO:0000256" key="5">
    <source>
        <dbReference type="ARBA" id="ARBA00022683"/>
    </source>
</evidence>
<dbReference type="InterPro" id="IPR050890">
    <property type="entry name" value="PTS_EIIA_component"/>
</dbReference>
<evidence type="ECO:0000256" key="2">
    <source>
        <dbReference type="ARBA" id="ARBA00022448"/>
    </source>
</evidence>
<keyword evidence="4" id="KW-0808">Transferase</keyword>
<keyword evidence="6" id="KW-0418">Kinase</keyword>
<evidence type="ECO:0000259" key="7">
    <source>
        <dbReference type="Pfam" id="PF00358"/>
    </source>
</evidence>
<dbReference type="GO" id="GO:0009401">
    <property type="term" value="P:phosphoenolpyruvate-dependent sugar phosphotransferase system"/>
    <property type="evidence" value="ECO:0007669"/>
    <property type="project" value="UniProtKB-KW"/>
</dbReference>
<evidence type="ECO:0000313" key="9">
    <source>
        <dbReference type="Proteomes" id="UP000019102"/>
    </source>
</evidence>
<dbReference type="PANTHER" id="PTHR45008">
    <property type="entry name" value="PTS SYSTEM GLUCOSE-SPECIFIC EIIA COMPONENT"/>
    <property type="match status" value="1"/>
</dbReference>
<dbReference type="GO" id="GO:0016301">
    <property type="term" value="F:kinase activity"/>
    <property type="evidence" value="ECO:0007669"/>
    <property type="project" value="UniProtKB-KW"/>
</dbReference>
<evidence type="ECO:0000256" key="1">
    <source>
        <dbReference type="ARBA" id="ARBA00004496"/>
    </source>
</evidence>
<proteinExistence type="predicted"/>
<dbReference type="RefSeq" id="WP_268748276.1">
    <property type="nucleotide sequence ID" value="NZ_BAVS01000002.1"/>
</dbReference>
<evidence type="ECO:0000256" key="6">
    <source>
        <dbReference type="ARBA" id="ARBA00022777"/>
    </source>
</evidence>
<dbReference type="EMBL" id="BAVS01000002">
    <property type="protein sequence ID" value="GAE91929.1"/>
    <property type="molecule type" value="Genomic_DNA"/>
</dbReference>
<dbReference type="PANTHER" id="PTHR45008:SF1">
    <property type="entry name" value="PTS SYSTEM GLUCOSE-SPECIFIC EIIA COMPONENT"/>
    <property type="match status" value="1"/>
</dbReference>
<gene>
    <name evidence="8" type="ORF">JCM21714_900</name>
</gene>